<evidence type="ECO:0000256" key="1">
    <source>
        <dbReference type="SAM" id="MobiDB-lite"/>
    </source>
</evidence>
<dbReference type="InParanoid" id="A0A7M7Q4X0"/>
<dbReference type="RefSeq" id="XP_031779771.1">
    <property type="nucleotide sequence ID" value="XM_031923911.1"/>
</dbReference>
<evidence type="ECO:0000313" key="3">
    <source>
        <dbReference type="Proteomes" id="UP000002358"/>
    </source>
</evidence>
<dbReference type="EnsemblMetazoa" id="XM_031923911">
    <property type="protein sequence ID" value="XP_031779771"/>
    <property type="gene ID" value="LOC116416230"/>
</dbReference>
<dbReference type="AlphaFoldDB" id="A0A7M7Q4X0"/>
<feature type="region of interest" description="Disordered" evidence="1">
    <location>
        <begin position="112"/>
        <end position="134"/>
    </location>
</feature>
<proteinExistence type="predicted"/>
<reference evidence="2" key="1">
    <citation type="submission" date="2021-01" db="UniProtKB">
        <authorList>
            <consortium name="EnsemblMetazoa"/>
        </authorList>
    </citation>
    <scope>IDENTIFICATION</scope>
</reference>
<dbReference type="Proteomes" id="UP000002358">
    <property type="component" value="Unassembled WGS sequence"/>
</dbReference>
<dbReference type="GeneID" id="116416230"/>
<evidence type="ECO:0000313" key="2">
    <source>
        <dbReference type="EnsemblMetazoa" id="XP_031779771"/>
    </source>
</evidence>
<protein>
    <submittedName>
        <fullName evidence="2">Uncharacterized protein</fullName>
    </submittedName>
</protein>
<name>A0A7M7Q4X0_NASVI</name>
<feature type="compositionally biased region" description="Acidic residues" evidence="1">
    <location>
        <begin position="58"/>
        <end position="67"/>
    </location>
</feature>
<keyword evidence="3" id="KW-1185">Reference proteome</keyword>
<feature type="compositionally biased region" description="Basic and acidic residues" evidence="1">
    <location>
        <begin position="46"/>
        <end position="57"/>
    </location>
</feature>
<organism evidence="2 3">
    <name type="scientific">Nasonia vitripennis</name>
    <name type="common">Parasitic wasp</name>
    <dbReference type="NCBI Taxonomy" id="7425"/>
    <lineage>
        <taxon>Eukaryota</taxon>
        <taxon>Metazoa</taxon>
        <taxon>Ecdysozoa</taxon>
        <taxon>Arthropoda</taxon>
        <taxon>Hexapoda</taxon>
        <taxon>Insecta</taxon>
        <taxon>Pterygota</taxon>
        <taxon>Neoptera</taxon>
        <taxon>Endopterygota</taxon>
        <taxon>Hymenoptera</taxon>
        <taxon>Apocrita</taxon>
        <taxon>Proctotrupomorpha</taxon>
        <taxon>Chalcidoidea</taxon>
        <taxon>Pteromalidae</taxon>
        <taxon>Pteromalinae</taxon>
        <taxon>Nasonia</taxon>
    </lineage>
</organism>
<accession>A0A7M7Q4X0</accession>
<dbReference type="KEGG" id="nvi:116416230"/>
<sequence length="184" mass="20016">MLGIPLLSLENLLGETVSTPIQGKDPGLRRVTELEDMNINLCPFITEKENSSERQQSEDGELSDETSEAGVPNIFGVVAETHDVSRGKHNTLGFFDGQSCLSSTFNSDKSIPMRIRSRKKTKKSPGTNETKVRGSVGIKQHFRSLVRPASLCACAPTALAWRETLDAPPARVTSTLTESARSVT</sequence>
<feature type="region of interest" description="Disordered" evidence="1">
    <location>
        <begin position="45"/>
        <end position="69"/>
    </location>
</feature>